<dbReference type="AlphaFoldDB" id="A0A7J7NKQ5"/>
<sequence>MAFPAPVPLTYRGLSGEEAVEAEEDFYYKWKFYIFVLTSEERWAWILSLGPLHLYQLYGGSGYRTGGDGSGGGDLAGRSCRGISIVVLRSEDLPSCFVGATLKSTQRERQKIRGIDQELSEDNKRLKRAKGLGSRRWVYNSVVRGKLDFTADSHPDTEDLEIEKRDKGIDESISLEYFDGDVRGVKSTVERKKSLIDEVVEEETELKLVLGELGLSRKKRVNSRSKKVTKAQSTRSMTGVDEGKRQTSEEEVRAKTPGEVTQGKRRRVKPLEGLGEKVAEGQSASVDDLKEVAHLVKGIWLSIEEQEAEVKKVKSELEKNLAQAKTDALKEVNQLKVAHAVAIGHLQVEAKANLGEMAEEHDRLGHHFMLKGYSQKEVVREMSLGINNQEPGLAKERETSKALLSAQAELQIELDASRIREDHALMCNQEFTEQFDRMKQANENREDQYVKAYFRLEKLNQAVPDLTRQVEEKDFGIKKGLEDLFEATERAENLQRQGHVQKGNTNLRECQHKLDVVLIRERVLEGEIRAKDLLVKRKDELLKDLLAREELNTKIMKLRTRVVELEAINLAESKKYIAKLEADVIYHDRADTDIIAWKDTCAMLKACLERLKVRFATSIIPNVSQTALLSVIVAYFEDEVKRLESERDTLLKTLLDKGCTYGAKIDRDNYLGAMETQLGPRTAESVERGKVVVAHKLKDRPLDDLGESIVDTPSA</sequence>
<dbReference type="Proteomes" id="UP000541444">
    <property type="component" value="Unassembled WGS sequence"/>
</dbReference>
<proteinExistence type="predicted"/>
<feature type="compositionally biased region" description="Basic and acidic residues" evidence="2">
    <location>
        <begin position="241"/>
        <end position="256"/>
    </location>
</feature>
<organism evidence="3 4">
    <name type="scientific">Kingdonia uniflora</name>
    <dbReference type="NCBI Taxonomy" id="39325"/>
    <lineage>
        <taxon>Eukaryota</taxon>
        <taxon>Viridiplantae</taxon>
        <taxon>Streptophyta</taxon>
        <taxon>Embryophyta</taxon>
        <taxon>Tracheophyta</taxon>
        <taxon>Spermatophyta</taxon>
        <taxon>Magnoliopsida</taxon>
        <taxon>Ranunculales</taxon>
        <taxon>Circaeasteraceae</taxon>
        <taxon>Kingdonia</taxon>
    </lineage>
</organism>
<gene>
    <name evidence="3" type="ORF">GIB67_031183</name>
</gene>
<feature type="coiled-coil region" evidence="1">
    <location>
        <begin position="303"/>
        <end position="334"/>
    </location>
</feature>
<keyword evidence="4" id="KW-1185">Reference proteome</keyword>
<comment type="caution">
    <text evidence="3">The sequence shown here is derived from an EMBL/GenBank/DDBJ whole genome shotgun (WGS) entry which is preliminary data.</text>
</comment>
<keyword evidence="1" id="KW-0175">Coiled coil</keyword>
<reference evidence="3 4" key="1">
    <citation type="journal article" date="2020" name="IScience">
        <title>Genome Sequencing of the Endangered Kingdonia uniflora (Circaeasteraceae, Ranunculales) Reveals Potential Mechanisms of Evolutionary Specialization.</title>
        <authorList>
            <person name="Sun Y."/>
            <person name="Deng T."/>
            <person name="Zhang A."/>
            <person name="Moore M.J."/>
            <person name="Landis J.B."/>
            <person name="Lin N."/>
            <person name="Zhang H."/>
            <person name="Zhang X."/>
            <person name="Huang J."/>
            <person name="Zhang X."/>
            <person name="Sun H."/>
            <person name="Wang H."/>
        </authorList>
    </citation>
    <scope>NUCLEOTIDE SEQUENCE [LARGE SCALE GENOMIC DNA]</scope>
    <source>
        <strain evidence="3">TB1705</strain>
        <tissue evidence="3">Leaf</tissue>
    </source>
</reference>
<evidence type="ECO:0000313" key="3">
    <source>
        <dbReference type="EMBL" id="KAF6167600.1"/>
    </source>
</evidence>
<evidence type="ECO:0000313" key="4">
    <source>
        <dbReference type="Proteomes" id="UP000541444"/>
    </source>
</evidence>
<evidence type="ECO:0000256" key="1">
    <source>
        <dbReference type="SAM" id="Coils"/>
    </source>
</evidence>
<accession>A0A7J7NKQ5</accession>
<dbReference type="EMBL" id="JACGCM010000723">
    <property type="protein sequence ID" value="KAF6167600.1"/>
    <property type="molecule type" value="Genomic_DNA"/>
</dbReference>
<feature type="region of interest" description="Disordered" evidence="2">
    <location>
        <begin position="221"/>
        <end position="264"/>
    </location>
</feature>
<name>A0A7J7NKQ5_9MAGN</name>
<evidence type="ECO:0000256" key="2">
    <source>
        <dbReference type="SAM" id="MobiDB-lite"/>
    </source>
</evidence>
<protein>
    <submittedName>
        <fullName evidence="3">Uncharacterized protein</fullName>
    </submittedName>
</protein>